<gene>
    <name evidence="2" type="ORF">A2660_00090</name>
</gene>
<dbReference type="Proteomes" id="UP000176233">
    <property type="component" value="Unassembled WGS sequence"/>
</dbReference>
<evidence type="ECO:0000313" key="3">
    <source>
        <dbReference type="Proteomes" id="UP000176233"/>
    </source>
</evidence>
<comment type="caution">
    <text evidence="2">The sequence shown here is derived from an EMBL/GenBank/DDBJ whole genome shotgun (WGS) entry which is preliminary data.</text>
</comment>
<evidence type="ECO:0000256" key="1">
    <source>
        <dbReference type="SAM" id="Phobius"/>
    </source>
</evidence>
<keyword evidence="1" id="KW-0472">Membrane</keyword>
<name>A0A1F5NSE0_9BACT</name>
<reference evidence="2 3" key="1">
    <citation type="journal article" date="2016" name="Nat. Commun.">
        <title>Thousands of microbial genomes shed light on interconnected biogeochemical processes in an aquifer system.</title>
        <authorList>
            <person name="Anantharaman K."/>
            <person name="Brown C.T."/>
            <person name="Hug L.A."/>
            <person name="Sharon I."/>
            <person name="Castelle C.J."/>
            <person name="Probst A.J."/>
            <person name="Thomas B.C."/>
            <person name="Singh A."/>
            <person name="Wilkins M.J."/>
            <person name="Karaoz U."/>
            <person name="Brodie E.L."/>
            <person name="Williams K.H."/>
            <person name="Hubbard S.S."/>
            <person name="Banfield J.F."/>
        </authorList>
    </citation>
    <scope>NUCLEOTIDE SEQUENCE [LARGE SCALE GENOMIC DNA]</scope>
</reference>
<feature type="transmembrane region" description="Helical" evidence="1">
    <location>
        <begin position="47"/>
        <end position="75"/>
    </location>
</feature>
<protein>
    <recommendedName>
        <fullName evidence="4">Cytochrome C biogenesis protein transmembrane domain-containing protein</fullName>
    </recommendedName>
</protein>
<keyword evidence="1" id="KW-1133">Transmembrane helix</keyword>
<feature type="transmembrane region" description="Helical" evidence="1">
    <location>
        <begin position="243"/>
        <end position="260"/>
    </location>
</feature>
<dbReference type="AlphaFoldDB" id="A0A1F5NSE0"/>
<dbReference type="PANTHER" id="PTHR31272:SF9">
    <property type="entry name" value="BLL1027 PROTEIN"/>
    <property type="match status" value="1"/>
</dbReference>
<feature type="transmembrane region" description="Helical" evidence="1">
    <location>
        <begin position="162"/>
        <end position="187"/>
    </location>
</feature>
<organism evidence="2 3">
    <name type="scientific">Candidatus Doudnabacteria bacterium RIFCSPHIGHO2_01_FULL_45_18</name>
    <dbReference type="NCBI Taxonomy" id="1817823"/>
    <lineage>
        <taxon>Bacteria</taxon>
        <taxon>Candidatus Doudnaibacteriota</taxon>
    </lineage>
</organism>
<dbReference type="InterPro" id="IPR051790">
    <property type="entry name" value="Cytochrome_c-biogenesis_DsbD"/>
</dbReference>
<accession>A0A1F5NSE0</accession>
<evidence type="ECO:0008006" key="4">
    <source>
        <dbReference type="Google" id="ProtNLM"/>
    </source>
</evidence>
<feature type="transmembrane region" description="Helical" evidence="1">
    <location>
        <begin position="87"/>
        <end position="108"/>
    </location>
</feature>
<proteinExistence type="predicted"/>
<keyword evidence="1" id="KW-0812">Transmembrane</keyword>
<evidence type="ECO:0000313" key="2">
    <source>
        <dbReference type="EMBL" id="OGE80548.1"/>
    </source>
</evidence>
<feature type="transmembrane region" description="Helical" evidence="1">
    <location>
        <begin position="199"/>
        <end position="223"/>
    </location>
</feature>
<dbReference type="EMBL" id="MFEJ01000007">
    <property type="protein sequence ID" value="OGE80548.1"/>
    <property type="molecule type" value="Genomic_DNA"/>
</dbReference>
<dbReference type="PANTHER" id="PTHR31272">
    <property type="entry name" value="CYTOCHROME C-TYPE BIOGENESIS PROTEIN HI_1454-RELATED"/>
    <property type="match status" value="1"/>
</dbReference>
<feature type="transmembrane region" description="Helical" evidence="1">
    <location>
        <begin position="120"/>
        <end position="141"/>
    </location>
</feature>
<sequence length="262" mass="29016">MNKYRNLIVLVATALLLFGGAIFFQKFQLGGEWLWSISDGGKALLPLIVVSSLVDSINPCAFSILIVSIIFLFSLGKTREKILKYGLFYILGIFAVYLLIGLGLLQVLHIFNVPHFMSKVGAGLLIFFGIVNILETLFPKFPIRFAIPHSAHSKMNQLIEKVSLPGMFALGALVGLCEFPCTGGPYLTTVGLLHDMKTYWIGAGYLVLYNLIFISPLVVILSIASNKVLVEKVQDFQKLNKRWMKVVAGFLMIVLAFVILSL</sequence>